<organism evidence="2 3">
    <name type="scientific">Novosphingobium mathurense</name>
    <dbReference type="NCBI Taxonomy" id="428990"/>
    <lineage>
        <taxon>Bacteria</taxon>
        <taxon>Pseudomonadati</taxon>
        <taxon>Pseudomonadota</taxon>
        <taxon>Alphaproteobacteria</taxon>
        <taxon>Sphingomonadales</taxon>
        <taxon>Sphingomonadaceae</taxon>
        <taxon>Novosphingobium</taxon>
    </lineage>
</organism>
<dbReference type="Gene3D" id="3.20.20.100">
    <property type="entry name" value="NADP-dependent oxidoreductase domain"/>
    <property type="match status" value="1"/>
</dbReference>
<dbReference type="PANTHER" id="PTHR43364:SF1">
    <property type="entry name" value="OXIDOREDUCTASE YDHF"/>
    <property type="match status" value="1"/>
</dbReference>
<feature type="domain" description="NADP-dependent oxidoreductase" evidence="1">
    <location>
        <begin position="25"/>
        <end position="290"/>
    </location>
</feature>
<dbReference type="PRINTS" id="PR00069">
    <property type="entry name" value="ALDKETRDTASE"/>
</dbReference>
<dbReference type="EMBL" id="FVZE01000009">
    <property type="protein sequence ID" value="SLK08996.1"/>
    <property type="molecule type" value="Genomic_DNA"/>
</dbReference>
<protein>
    <submittedName>
        <fullName evidence="2">Predicted oxidoreductase</fullName>
    </submittedName>
</protein>
<reference evidence="3" key="1">
    <citation type="submission" date="2017-02" db="EMBL/GenBank/DDBJ databases">
        <authorList>
            <person name="Varghese N."/>
            <person name="Submissions S."/>
        </authorList>
    </citation>
    <scope>NUCLEOTIDE SEQUENCE [LARGE SCALE GENOMIC DNA]</scope>
    <source>
        <strain evidence="3">SM117</strain>
    </source>
</reference>
<evidence type="ECO:0000313" key="2">
    <source>
        <dbReference type="EMBL" id="SLK08996.1"/>
    </source>
</evidence>
<dbReference type="SUPFAM" id="SSF51430">
    <property type="entry name" value="NAD(P)-linked oxidoreductase"/>
    <property type="match status" value="1"/>
</dbReference>
<sequence length="300" mass="32602">MIAAPLTHSQHPVILGESGIKVSPMAWGMWRCAETPFEQVMKAAQTAVECGLTLFDTADIYGSRTKTGFGTAEMVLGQILESEPTLRQHIIIATKGGLFPGVPYISSGDYLAQAVDGSLRRLRTDCIDLYQIHRRDLLTHPQEVARALDLMVTSGKVRCIGVSNHSPAQFAALQSFLSVPIVSNQIEFSPMCINPLFDGSLEDAMHRGAAVLAWSPLGGGNLLSTSSRVVDALRANAEARGTDLAAVALSWILAHPARIVPIIGSQDADRLKRSNDALKIYWTRQEWYQVLQASLGTRLP</sequence>
<proteinExistence type="predicted"/>
<dbReference type="InterPro" id="IPR036812">
    <property type="entry name" value="NAD(P)_OxRdtase_dom_sf"/>
</dbReference>
<dbReference type="Pfam" id="PF00248">
    <property type="entry name" value="Aldo_ket_red"/>
    <property type="match status" value="1"/>
</dbReference>
<evidence type="ECO:0000313" key="3">
    <source>
        <dbReference type="Proteomes" id="UP000190989"/>
    </source>
</evidence>
<dbReference type="InterPro" id="IPR020471">
    <property type="entry name" value="AKR"/>
</dbReference>
<dbReference type="PANTHER" id="PTHR43364">
    <property type="entry name" value="NADH-SPECIFIC METHYLGLYOXAL REDUCTASE-RELATED"/>
    <property type="match status" value="1"/>
</dbReference>
<dbReference type="InterPro" id="IPR050523">
    <property type="entry name" value="AKR_Detox_Biosynth"/>
</dbReference>
<name>A0A1U6ILV2_9SPHN</name>
<evidence type="ECO:0000259" key="1">
    <source>
        <dbReference type="Pfam" id="PF00248"/>
    </source>
</evidence>
<dbReference type="Proteomes" id="UP000190989">
    <property type="component" value="Unassembled WGS sequence"/>
</dbReference>
<accession>A0A1U6ILV2</accession>
<dbReference type="AlphaFoldDB" id="A0A1U6ILV2"/>
<dbReference type="GO" id="GO:0016491">
    <property type="term" value="F:oxidoreductase activity"/>
    <property type="evidence" value="ECO:0007669"/>
    <property type="project" value="InterPro"/>
</dbReference>
<dbReference type="GO" id="GO:0005829">
    <property type="term" value="C:cytosol"/>
    <property type="evidence" value="ECO:0007669"/>
    <property type="project" value="TreeGrafter"/>
</dbReference>
<dbReference type="InterPro" id="IPR023210">
    <property type="entry name" value="NADP_OxRdtase_dom"/>
</dbReference>
<gene>
    <name evidence="2" type="ORF">SAMN06295987_10961</name>
</gene>
<dbReference type="RefSeq" id="WP_079731629.1">
    <property type="nucleotide sequence ID" value="NZ_FVZE01000009.1"/>
</dbReference>
<dbReference type="STRING" id="428990.SAMN06295987_10961"/>
<keyword evidence="3" id="KW-1185">Reference proteome</keyword>